<evidence type="ECO:0000256" key="1">
    <source>
        <dbReference type="SAM" id="MobiDB-lite"/>
    </source>
</evidence>
<organism evidence="2 3">
    <name type="scientific">Malus domestica</name>
    <name type="common">Apple</name>
    <name type="synonym">Pyrus malus</name>
    <dbReference type="NCBI Taxonomy" id="3750"/>
    <lineage>
        <taxon>Eukaryota</taxon>
        <taxon>Viridiplantae</taxon>
        <taxon>Streptophyta</taxon>
        <taxon>Embryophyta</taxon>
        <taxon>Tracheophyta</taxon>
        <taxon>Spermatophyta</taxon>
        <taxon>Magnoliopsida</taxon>
        <taxon>eudicotyledons</taxon>
        <taxon>Gunneridae</taxon>
        <taxon>Pentapetalae</taxon>
        <taxon>rosids</taxon>
        <taxon>fabids</taxon>
        <taxon>Rosales</taxon>
        <taxon>Rosaceae</taxon>
        <taxon>Amygdaloideae</taxon>
        <taxon>Maleae</taxon>
        <taxon>Malus</taxon>
    </lineage>
</organism>
<dbReference type="PANTHER" id="PTHR34198">
    <property type="entry name" value="OS01G0175100 PROTEIN"/>
    <property type="match status" value="1"/>
</dbReference>
<dbReference type="STRING" id="3750.A0A498HZB4"/>
<proteinExistence type="predicted"/>
<gene>
    <name evidence="2" type="ORF">DVH24_029212</name>
</gene>
<name>A0A498HZB4_MALDO</name>
<dbReference type="AlphaFoldDB" id="A0A498HZB4"/>
<feature type="region of interest" description="Disordered" evidence="1">
    <location>
        <begin position="47"/>
        <end position="80"/>
    </location>
</feature>
<protein>
    <submittedName>
        <fullName evidence="2">Uncharacterized protein</fullName>
    </submittedName>
</protein>
<dbReference type="PANTHER" id="PTHR34198:SF21">
    <property type="entry name" value="PROTEIN, PUTATIVE-RELATED"/>
    <property type="match status" value="1"/>
</dbReference>
<dbReference type="Gramene" id="mRNA:MD15G0156800">
    <property type="protein sequence ID" value="CDS:MD15G0156800.1"/>
    <property type="gene ID" value="MD15G0156800"/>
</dbReference>
<dbReference type="OrthoDB" id="1913905at2759"/>
<dbReference type="EMBL" id="RDQH01000341">
    <property type="protein sequence ID" value="RXH74491.1"/>
    <property type="molecule type" value="Genomic_DNA"/>
</dbReference>
<feature type="compositionally biased region" description="Basic and acidic residues" evidence="1">
    <location>
        <begin position="51"/>
        <end position="61"/>
    </location>
</feature>
<sequence length="121" mass="13472">MSTSLIHFRPNLAAPCAAGNRKSSSVGGKGLPFKWWTPLFGWSSEPDYIDPEAKTESDDKAQGGAADSKPRRSRFSPGCFTEEKARQLRMKTIETETFHDAMYHSSIATRLASDFKNRSDL</sequence>
<keyword evidence="3" id="KW-1185">Reference proteome</keyword>
<evidence type="ECO:0000313" key="3">
    <source>
        <dbReference type="Proteomes" id="UP000290289"/>
    </source>
</evidence>
<reference evidence="2 3" key="1">
    <citation type="submission" date="2018-10" db="EMBL/GenBank/DDBJ databases">
        <title>A high-quality apple genome assembly.</title>
        <authorList>
            <person name="Hu J."/>
        </authorList>
    </citation>
    <scope>NUCLEOTIDE SEQUENCE [LARGE SCALE GENOMIC DNA]</scope>
    <source>
        <strain evidence="3">cv. HFTH1</strain>
        <tissue evidence="2">Young leaf</tissue>
    </source>
</reference>
<evidence type="ECO:0000313" key="2">
    <source>
        <dbReference type="EMBL" id="RXH74491.1"/>
    </source>
</evidence>
<dbReference type="Proteomes" id="UP000290289">
    <property type="component" value="Chromosome 15"/>
</dbReference>
<comment type="caution">
    <text evidence="2">The sequence shown here is derived from an EMBL/GenBank/DDBJ whole genome shotgun (WGS) entry which is preliminary data.</text>
</comment>
<accession>A0A498HZB4</accession>